<comment type="caution">
    <text evidence="9">Lacks conserved residue(s) required for the propagation of feature annotation.</text>
</comment>
<dbReference type="GO" id="GO:0009236">
    <property type="term" value="P:cobalamin biosynthetic process"/>
    <property type="evidence" value="ECO:0007669"/>
    <property type="project" value="UniProtKB-UniRule"/>
</dbReference>
<dbReference type="HAMAP" id="MF_00024">
    <property type="entry name" value="CobD_CbiB"/>
    <property type="match status" value="1"/>
</dbReference>
<feature type="transmembrane region" description="Helical" evidence="9">
    <location>
        <begin position="56"/>
        <end position="75"/>
    </location>
</feature>
<dbReference type="PANTHER" id="PTHR34308">
    <property type="entry name" value="COBALAMIN BIOSYNTHESIS PROTEIN CBIB"/>
    <property type="match status" value="1"/>
</dbReference>
<organism evidence="10 11">
    <name type="scientific">Novosphingobium silvae</name>
    <dbReference type="NCBI Taxonomy" id="2692619"/>
    <lineage>
        <taxon>Bacteria</taxon>
        <taxon>Pseudomonadati</taxon>
        <taxon>Pseudomonadota</taxon>
        <taxon>Alphaproteobacteria</taxon>
        <taxon>Sphingomonadales</taxon>
        <taxon>Sphingomonadaceae</taxon>
        <taxon>Novosphingobium</taxon>
    </lineage>
</organism>
<comment type="function">
    <text evidence="9">Converts cobyric acid to cobinamide by the addition of aminopropanol on the F carboxylic group.</text>
</comment>
<sequence>MAEPVAAAALAIEALLGWPARLHAVTGHPVGIFARIIRACDRRFNRPSLAPHRRRLAGIGAMAALVLPVAGVAALAEHYARAALGPYAWPVLALLAWPAIAARSLDDHVRPILAALEAGDLPAARVSVGMIVGRDTAALDAPAVTRAAIESLAESFCDGVVAPLFWLLALGLPGAWALKAINTADSMIGHMEEPYRDYGWAAARTDDAAMLLPARLSALLLCLAAPGGWRVMARDHALHASPNAGWPEAAMAGALNVRLAGPVAYEGVVAEKPWIGGEGREAGPHDLRRALGVYRRACVLLGAFALTAALGAAALGAAALGAAAFGTAAFGTADLGAASWQG</sequence>
<dbReference type="EMBL" id="WVTD01000001">
    <property type="protein sequence ID" value="MYL96710.1"/>
    <property type="molecule type" value="Genomic_DNA"/>
</dbReference>
<dbReference type="Pfam" id="PF03186">
    <property type="entry name" value="CobD_Cbib"/>
    <property type="match status" value="1"/>
</dbReference>
<evidence type="ECO:0000256" key="4">
    <source>
        <dbReference type="ARBA" id="ARBA00022475"/>
    </source>
</evidence>
<dbReference type="GO" id="GO:0015420">
    <property type="term" value="F:ABC-type vitamin B12 transporter activity"/>
    <property type="evidence" value="ECO:0007669"/>
    <property type="project" value="UniProtKB-UniRule"/>
</dbReference>
<comment type="similarity">
    <text evidence="3 9">Belongs to the CobD/CbiB family.</text>
</comment>
<dbReference type="PANTHER" id="PTHR34308:SF1">
    <property type="entry name" value="COBALAMIN BIOSYNTHESIS PROTEIN CBIB"/>
    <property type="match status" value="1"/>
</dbReference>
<keyword evidence="8 9" id="KW-0472">Membrane</keyword>
<evidence type="ECO:0000256" key="8">
    <source>
        <dbReference type="ARBA" id="ARBA00023136"/>
    </source>
</evidence>
<evidence type="ECO:0000313" key="10">
    <source>
        <dbReference type="EMBL" id="MYL96710.1"/>
    </source>
</evidence>
<evidence type="ECO:0000256" key="6">
    <source>
        <dbReference type="ARBA" id="ARBA00022692"/>
    </source>
</evidence>
<gene>
    <name evidence="9 10" type="primary">cobD</name>
    <name evidence="10" type="ORF">GR702_02825</name>
</gene>
<evidence type="ECO:0000256" key="9">
    <source>
        <dbReference type="HAMAP-Rule" id="MF_00024"/>
    </source>
</evidence>
<keyword evidence="7 9" id="KW-1133">Transmembrane helix</keyword>
<dbReference type="NCBIfam" id="TIGR00380">
    <property type="entry name" value="cobal_cbiB"/>
    <property type="match status" value="1"/>
</dbReference>
<keyword evidence="6 9" id="KW-0812">Transmembrane</keyword>
<reference evidence="10 11" key="1">
    <citation type="submission" date="2019-12" db="EMBL/GenBank/DDBJ databases">
        <authorList>
            <person name="Feng G."/>
            <person name="Zhu H."/>
        </authorList>
    </citation>
    <scope>NUCLEOTIDE SEQUENCE [LARGE SCALE GENOMIC DNA]</scope>
    <source>
        <strain evidence="10 11">FGD1</strain>
    </source>
</reference>
<comment type="pathway">
    <text evidence="2 9">Cofactor biosynthesis; adenosylcobalamin biosynthesis.</text>
</comment>
<dbReference type="Proteomes" id="UP000465810">
    <property type="component" value="Unassembled WGS sequence"/>
</dbReference>
<protein>
    <recommendedName>
        <fullName evidence="9">Cobalamin biosynthesis protein CobD</fullName>
    </recommendedName>
</protein>
<evidence type="ECO:0000256" key="1">
    <source>
        <dbReference type="ARBA" id="ARBA00004651"/>
    </source>
</evidence>
<dbReference type="RefSeq" id="WP_160984399.1">
    <property type="nucleotide sequence ID" value="NZ_WVTD01000001.1"/>
</dbReference>
<feature type="transmembrane region" description="Helical" evidence="9">
    <location>
        <begin position="298"/>
        <end position="325"/>
    </location>
</feature>
<dbReference type="GO" id="GO:0048472">
    <property type="term" value="F:threonine-phosphate decarboxylase activity"/>
    <property type="evidence" value="ECO:0007669"/>
    <property type="project" value="InterPro"/>
</dbReference>
<keyword evidence="5 9" id="KW-0169">Cobalamin biosynthesis</keyword>
<proteinExistence type="inferred from homology"/>
<comment type="caution">
    <text evidence="10">The sequence shown here is derived from an EMBL/GenBank/DDBJ whole genome shotgun (WGS) entry which is preliminary data.</text>
</comment>
<name>A0A7X4GE35_9SPHN</name>
<evidence type="ECO:0000256" key="7">
    <source>
        <dbReference type="ARBA" id="ARBA00022989"/>
    </source>
</evidence>
<keyword evidence="11" id="KW-1185">Reference proteome</keyword>
<dbReference type="UniPathway" id="UPA00148"/>
<evidence type="ECO:0000256" key="3">
    <source>
        <dbReference type="ARBA" id="ARBA00006263"/>
    </source>
</evidence>
<comment type="subcellular location">
    <subcellularLocation>
        <location evidence="1 9">Cell membrane</location>
        <topology evidence="1 9">Multi-pass membrane protein</topology>
    </subcellularLocation>
</comment>
<dbReference type="AlphaFoldDB" id="A0A7X4GE35"/>
<evidence type="ECO:0000313" key="11">
    <source>
        <dbReference type="Proteomes" id="UP000465810"/>
    </source>
</evidence>
<dbReference type="GO" id="GO:0005886">
    <property type="term" value="C:plasma membrane"/>
    <property type="evidence" value="ECO:0007669"/>
    <property type="project" value="UniProtKB-SubCell"/>
</dbReference>
<keyword evidence="4 9" id="KW-1003">Cell membrane</keyword>
<evidence type="ECO:0000256" key="5">
    <source>
        <dbReference type="ARBA" id="ARBA00022573"/>
    </source>
</evidence>
<dbReference type="InterPro" id="IPR004485">
    <property type="entry name" value="Cobalamin_biosynth_CobD/CbiB"/>
</dbReference>
<evidence type="ECO:0000256" key="2">
    <source>
        <dbReference type="ARBA" id="ARBA00004953"/>
    </source>
</evidence>
<accession>A0A7X4GE35</accession>